<reference evidence="4" key="1">
    <citation type="submission" date="2021-02" db="EMBL/GenBank/DDBJ databases">
        <authorList>
            <person name="Dougan E. K."/>
            <person name="Rhodes N."/>
            <person name="Thang M."/>
            <person name="Chan C."/>
        </authorList>
    </citation>
    <scope>NUCLEOTIDE SEQUENCE</scope>
</reference>
<evidence type="ECO:0000256" key="2">
    <source>
        <dbReference type="ARBA" id="ARBA00023306"/>
    </source>
</evidence>
<dbReference type="OrthoDB" id="422594at2759"/>
<evidence type="ECO:0000256" key="3">
    <source>
        <dbReference type="SAM" id="MobiDB-lite"/>
    </source>
</evidence>
<protein>
    <submittedName>
        <fullName evidence="4">Uncharacterized protein</fullName>
    </submittedName>
</protein>
<dbReference type="EMBL" id="CAJNDS010000402">
    <property type="protein sequence ID" value="CAE7202330.1"/>
    <property type="molecule type" value="Genomic_DNA"/>
</dbReference>
<comment type="similarity">
    <text evidence="1">Belongs to the SAPS family.</text>
</comment>
<gene>
    <name evidence="4" type="ORF">SNAT2548_LOCUS6116</name>
</gene>
<dbReference type="PANTHER" id="PTHR12634">
    <property type="entry name" value="SIT4 YEAST -ASSOCIATING PROTEIN-RELATED"/>
    <property type="match status" value="1"/>
</dbReference>
<accession>A0A812JBH6</accession>
<dbReference type="GO" id="GO:0019903">
    <property type="term" value="F:protein phosphatase binding"/>
    <property type="evidence" value="ECO:0007669"/>
    <property type="project" value="InterPro"/>
</dbReference>
<dbReference type="GO" id="GO:0019888">
    <property type="term" value="F:protein phosphatase regulator activity"/>
    <property type="evidence" value="ECO:0007669"/>
    <property type="project" value="TreeGrafter"/>
</dbReference>
<evidence type="ECO:0000256" key="1">
    <source>
        <dbReference type="ARBA" id="ARBA00006180"/>
    </source>
</evidence>
<dbReference type="AlphaFoldDB" id="A0A812JBH6"/>
<evidence type="ECO:0000313" key="4">
    <source>
        <dbReference type="EMBL" id="CAE7202330.1"/>
    </source>
</evidence>
<sequence length="738" mass="80304">MAEGAAGWETFRDESFDEVPLLIEPPPPPPLAREVEEVGTLEELLDQGESLLQEYRSGSTTLIDRICTPENVCALVDLATKQPGEGVPPDRARLRSHTAAELLSLCSPGAEGTQDEPCKLRLSQAFFVNGSHGTSANPLEALWSFLLDARLDPRKSSWTVLAGYFCHIALALYHRCPDQVIEYLRRCGPEQVLESFLHFLGTRCVAELFATLLCTPDAERGLFEVDGLILRLVDHLSGDVAPSEDANENVSLVLKTLLCQACSKKLYFASAVVDQMSSAVVVERLVSKACAESSDLASMAKAAASVLVGAVSQLLHGMPNPALASKGPNLLRPFEEEEGHAHQTEVDDALRAAGGALVRHLCQHLPALCSSFLGPASTEEGANTLPEGTQHLLDGQRLRDAIVLLLEVAESDLCSEDLWNQLLQLATDSKLLEDTLSAHLALRDGSSETGEVLKKSLLIADLRRARAAHEAEASMLCQTTRSVKVADGPAAIEAMSLLVELARLQDSEVLQAFVEQRVLSRGVRRLFDRSWGAVMLNSVAALCVEVIRGPEPHGKEATESLLEEDLLDRVAGVLRKQAEVREALSQRHDRKGELSMPQLAAPLRKICAELREAGSRWPEVHMGLFTNDAWTEVILPDLEEFTQLEEEPLGGFDKLASVASVAIPGEVEFTPEDLRDIDEDFDTECLLSLAGEQMLQRQARVAAHKAGGTEAEEPQDTEERSANPEAPAPVHEGDTEWV</sequence>
<dbReference type="InterPro" id="IPR007587">
    <property type="entry name" value="SAPS"/>
</dbReference>
<evidence type="ECO:0000313" key="5">
    <source>
        <dbReference type="Proteomes" id="UP000604046"/>
    </source>
</evidence>
<keyword evidence="2" id="KW-0131">Cell cycle</keyword>
<organism evidence="4 5">
    <name type="scientific">Symbiodinium natans</name>
    <dbReference type="NCBI Taxonomy" id="878477"/>
    <lineage>
        <taxon>Eukaryota</taxon>
        <taxon>Sar</taxon>
        <taxon>Alveolata</taxon>
        <taxon>Dinophyceae</taxon>
        <taxon>Suessiales</taxon>
        <taxon>Symbiodiniaceae</taxon>
        <taxon>Symbiodinium</taxon>
    </lineage>
</organism>
<keyword evidence="5" id="KW-1185">Reference proteome</keyword>
<name>A0A812JBH6_9DINO</name>
<proteinExistence type="inferred from homology"/>
<comment type="caution">
    <text evidence="4">The sequence shown here is derived from an EMBL/GenBank/DDBJ whole genome shotgun (WGS) entry which is preliminary data.</text>
</comment>
<dbReference type="PANTHER" id="PTHR12634:SF8">
    <property type="entry name" value="FIERY MOUNTAIN, ISOFORM D"/>
    <property type="match status" value="1"/>
</dbReference>
<feature type="region of interest" description="Disordered" evidence="3">
    <location>
        <begin position="700"/>
        <end position="738"/>
    </location>
</feature>
<dbReference type="Proteomes" id="UP000604046">
    <property type="component" value="Unassembled WGS sequence"/>
</dbReference>